<feature type="transmembrane region" description="Helical" evidence="10">
    <location>
        <begin position="138"/>
        <end position="156"/>
    </location>
</feature>
<gene>
    <name evidence="12" type="ORF">Godav_008281</name>
</gene>
<evidence type="ECO:0000256" key="1">
    <source>
        <dbReference type="ARBA" id="ARBA00000156"/>
    </source>
</evidence>
<proteinExistence type="inferred from homology"/>
<organism evidence="12 13">
    <name type="scientific">Gossypium davidsonii</name>
    <name type="common">Davidson's cotton</name>
    <name type="synonym">Gossypium klotzschianum subsp. davidsonii</name>
    <dbReference type="NCBI Taxonomy" id="34287"/>
    <lineage>
        <taxon>Eukaryota</taxon>
        <taxon>Viridiplantae</taxon>
        <taxon>Streptophyta</taxon>
        <taxon>Embryophyta</taxon>
        <taxon>Tracheophyta</taxon>
        <taxon>Spermatophyta</taxon>
        <taxon>Magnoliopsida</taxon>
        <taxon>eudicotyledons</taxon>
        <taxon>Gunneridae</taxon>
        <taxon>Pentapetalae</taxon>
        <taxon>rosids</taxon>
        <taxon>malvids</taxon>
        <taxon>Malvales</taxon>
        <taxon>Malvaceae</taxon>
        <taxon>Malvoideae</taxon>
        <taxon>Gossypium</taxon>
    </lineage>
</organism>
<evidence type="ECO:0000256" key="7">
    <source>
        <dbReference type="ARBA" id="ARBA00022825"/>
    </source>
</evidence>
<comment type="caution">
    <text evidence="12">The sequence shown here is derived from an EMBL/GenBank/DDBJ whole genome shotgun (WGS) entry which is preliminary data.</text>
</comment>
<comment type="caution">
    <text evidence="10">Lacks conserved residue(s) required for the propagation of feature annotation.</text>
</comment>
<dbReference type="PANTHER" id="PTHR22936">
    <property type="entry name" value="RHOMBOID-RELATED"/>
    <property type="match status" value="1"/>
</dbReference>
<dbReference type="FunFam" id="1.20.1540.10:FF:000019">
    <property type="entry name" value="RHOMBOID-like protein"/>
    <property type="match status" value="1"/>
</dbReference>
<dbReference type="GO" id="GO:0004252">
    <property type="term" value="F:serine-type endopeptidase activity"/>
    <property type="evidence" value="ECO:0007669"/>
    <property type="project" value="InterPro"/>
</dbReference>
<evidence type="ECO:0000256" key="9">
    <source>
        <dbReference type="ARBA" id="ARBA00023136"/>
    </source>
</evidence>
<sequence>MGALDVIKVVHKHQAWRLISCIWLHAGVFHILANMLSLLFIGIRLEQEFGFVRIGLLYLFAGFGGSLMSALFIQAGISVGASGALFGLLGSMLSELITNWTIYANKARKIPALAALLTLIFIVVINLAVGLLPHVDNFAHIGGFISGFLLGFVFLIRPQFGYVSKKHIPTGYIVTSNKPKHKPYQYILWLVSMILLVLG</sequence>
<name>A0A7J8S9G3_GOSDV</name>
<keyword evidence="6 10" id="KW-0378">Hydrolase</keyword>
<keyword evidence="13" id="KW-1185">Reference proteome</keyword>
<keyword evidence="5 10" id="KW-0812">Transmembrane</keyword>
<evidence type="ECO:0000256" key="8">
    <source>
        <dbReference type="ARBA" id="ARBA00022989"/>
    </source>
</evidence>
<evidence type="ECO:0000256" key="4">
    <source>
        <dbReference type="ARBA" id="ARBA00022670"/>
    </source>
</evidence>
<feature type="transmembrane region" description="Helical" evidence="10">
    <location>
        <begin position="83"/>
        <end position="103"/>
    </location>
</feature>
<evidence type="ECO:0000313" key="13">
    <source>
        <dbReference type="Proteomes" id="UP000593561"/>
    </source>
</evidence>
<comment type="similarity">
    <text evidence="3 10">Belongs to the peptidase S54 family.</text>
</comment>
<dbReference type="InterPro" id="IPR022764">
    <property type="entry name" value="Peptidase_S54_rhomboid_dom"/>
</dbReference>
<dbReference type="Proteomes" id="UP000593561">
    <property type="component" value="Unassembled WGS sequence"/>
</dbReference>
<dbReference type="EMBL" id="JABFAC010000009">
    <property type="protein sequence ID" value="MBA0622767.1"/>
    <property type="molecule type" value="Genomic_DNA"/>
</dbReference>
<comment type="function">
    <text evidence="10">Serine protease involved in intramembrane proteolysis.</text>
</comment>
<dbReference type="GO" id="GO:0016020">
    <property type="term" value="C:membrane"/>
    <property type="evidence" value="ECO:0007669"/>
    <property type="project" value="UniProtKB-SubCell"/>
</dbReference>
<dbReference type="InterPro" id="IPR035952">
    <property type="entry name" value="Rhomboid-like_sf"/>
</dbReference>
<dbReference type="GO" id="GO:0005794">
    <property type="term" value="C:Golgi apparatus"/>
    <property type="evidence" value="ECO:0007669"/>
    <property type="project" value="UniProtKB-ARBA"/>
</dbReference>
<feature type="transmembrane region" description="Helical" evidence="10">
    <location>
        <begin position="55"/>
        <end position="77"/>
    </location>
</feature>
<evidence type="ECO:0000256" key="10">
    <source>
        <dbReference type="RuleBase" id="RU362115"/>
    </source>
</evidence>
<keyword evidence="7 10" id="KW-0720">Serine protease</keyword>
<feature type="transmembrane region" description="Helical" evidence="10">
    <location>
        <begin position="22"/>
        <end position="43"/>
    </location>
</feature>
<keyword evidence="9 10" id="KW-0472">Membrane</keyword>
<accession>A0A7J8S9G3</accession>
<comment type="catalytic activity">
    <reaction evidence="1 10">
        <text>Cleaves type-1 transmembrane domains using a catalytic dyad composed of serine and histidine that are contributed by different transmembrane domains.</text>
        <dbReference type="EC" id="3.4.21.105"/>
    </reaction>
</comment>
<dbReference type="PANTHER" id="PTHR22936:SF77">
    <property type="entry name" value="RHOMBOID-LIKE PROTEIN 1"/>
    <property type="match status" value="1"/>
</dbReference>
<evidence type="ECO:0000256" key="6">
    <source>
        <dbReference type="ARBA" id="ARBA00022801"/>
    </source>
</evidence>
<evidence type="ECO:0000256" key="5">
    <source>
        <dbReference type="ARBA" id="ARBA00022692"/>
    </source>
</evidence>
<dbReference type="AlphaFoldDB" id="A0A7J8S9G3"/>
<feature type="transmembrane region" description="Helical" evidence="10">
    <location>
        <begin position="110"/>
        <end position="132"/>
    </location>
</feature>
<evidence type="ECO:0000259" key="11">
    <source>
        <dbReference type="Pfam" id="PF01694"/>
    </source>
</evidence>
<dbReference type="SUPFAM" id="SSF144091">
    <property type="entry name" value="Rhomboid-like"/>
    <property type="match status" value="1"/>
</dbReference>
<evidence type="ECO:0000256" key="2">
    <source>
        <dbReference type="ARBA" id="ARBA00004141"/>
    </source>
</evidence>
<feature type="domain" description="Peptidase S54 rhomboid" evidence="11">
    <location>
        <begin position="13"/>
        <end position="155"/>
    </location>
</feature>
<dbReference type="Pfam" id="PF01694">
    <property type="entry name" value="Rhomboid"/>
    <property type="match status" value="1"/>
</dbReference>
<keyword evidence="4 10" id="KW-0645">Protease</keyword>
<dbReference type="Gene3D" id="1.20.1540.10">
    <property type="entry name" value="Rhomboid-like"/>
    <property type="match status" value="1"/>
</dbReference>
<evidence type="ECO:0000256" key="3">
    <source>
        <dbReference type="ARBA" id="ARBA00009045"/>
    </source>
</evidence>
<protein>
    <recommendedName>
        <fullName evidence="10">RHOMBOID-like protein</fullName>
        <ecNumber evidence="10">3.4.21.105</ecNumber>
    </recommendedName>
</protein>
<comment type="subcellular location">
    <subcellularLocation>
        <location evidence="2 10">Membrane</location>
        <topology evidence="2 10">Multi-pass membrane protein</topology>
    </subcellularLocation>
</comment>
<dbReference type="InterPro" id="IPR002610">
    <property type="entry name" value="Peptidase_S54_rhomboid-like"/>
</dbReference>
<dbReference type="EC" id="3.4.21.105" evidence="10"/>
<evidence type="ECO:0000313" key="12">
    <source>
        <dbReference type="EMBL" id="MBA0622767.1"/>
    </source>
</evidence>
<dbReference type="GO" id="GO:0006508">
    <property type="term" value="P:proteolysis"/>
    <property type="evidence" value="ECO:0007669"/>
    <property type="project" value="UniProtKB-KW"/>
</dbReference>
<reference evidence="12 13" key="1">
    <citation type="journal article" date="2019" name="Genome Biol. Evol.">
        <title>Insights into the evolution of the New World diploid cottons (Gossypium, subgenus Houzingenia) based on genome sequencing.</title>
        <authorList>
            <person name="Grover C.E."/>
            <person name="Arick M.A. 2nd"/>
            <person name="Thrash A."/>
            <person name="Conover J.L."/>
            <person name="Sanders W.S."/>
            <person name="Peterson D.G."/>
            <person name="Frelichowski J.E."/>
            <person name="Scheffler J.A."/>
            <person name="Scheffler B.E."/>
            <person name="Wendel J.F."/>
        </authorList>
    </citation>
    <scope>NUCLEOTIDE SEQUENCE [LARGE SCALE GENOMIC DNA]</scope>
    <source>
        <strain evidence="12">27</strain>
        <tissue evidence="12">Leaf</tissue>
    </source>
</reference>
<keyword evidence="8 10" id="KW-1133">Transmembrane helix</keyword>